<sequence length="89" mass="10614">MISAKPDILKSFRTLPGVGKSIAEDLWNMGYRSLDEMKSEDPEDMYLRLEELSGQHVDRCMLYVFRCVVYCVNTVKRDPHLEKWWNWKD</sequence>
<dbReference type="InterPro" id="IPR021725">
    <property type="entry name" value="Cdd1"/>
</dbReference>
<dbReference type="EMBL" id="FWZU01000002">
    <property type="protein sequence ID" value="SMF00570.1"/>
    <property type="molecule type" value="Genomic_DNA"/>
</dbReference>
<dbReference type="AlphaFoldDB" id="A0A1X7CPQ3"/>
<dbReference type="Proteomes" id="UP000192906">
    <property type="component" value="Unassembled WGS sequence"/>
</dbReference>
<evidence type="ECO:0000313" key="1">
    <source>
        <dbReference type="EMBL" id="SMF00570.1"/>
    </source>
</evidence>
<name>A0A1X7CPQ3_9BACT</name>
<dbReference type="Pfam" id="PF11731">
    <property type="entry name" value="Cdd1"/>
    <property type="match status" value="1"/>
</dbReference>
<gene>
    <name evidence="1" type="ORF">SAMN06295933_1050</name>
</gene>
<dbReference type="Gene3D" id="1.10.150.20">
    <property type="entry name" value="5' to 3' exonuclease, C-terminal subdomain"/>
    <property type="match status" value="1"/>
</dbReference>
<reference evidence="2" key="1">
    <citation type="submission" date="2017-04" db="EMBL/GenBank/DDBJ databases">
        <authorList>
            <person name="Varghese N."/>
            <person name="Submissions S."/>
        </authorList>
    </citation>
    <scope>NUCLEOTIDE SEQUENCE [LARGE SCALE GENOMIC DNA]</scope>
    <source>
        <strain evidence="2">K3S</strain>
    </source>
</reference>
<dbReference type="STRING" id="1519643.SAMN06295933_1050"/>
<protein>
    <submittedName>
        <fullName evidence="1">Pathogenicity locus</fullName>
    </submittedName>
</protein>
<proteinExistence type="predicted"/>
<evidence type="ECO:0000313" key="2">
    <source>
        <dbReference type="Proteomes" id="UP000192906"/>
    </source>
</evidence>
<dbReference type="OrthoDB" id="7173324at2"/>
<keyword evidence="2" id="KW-1185">Reference proteome</keyword>
<dbReference type="RefSeq" id="WP_085099409.1">
    <property type="nucleotide sequence ID" value="NZ_FWZU01000002.1"/>
</dbReference>
<dbReference type="SUPFAM" id="SSF81585">
    <property type="entry name" value="PsbU/PolX domain-like"/>
    <property type="match status" value="1"/>
</dbReference>
<organism evidence="1 2">
    <name type="scientific">Desulfovibrio gilichinskyi</name>
    <dbReference type="NCBI Taxonomy" id="1519643"/>
    <lineage>
        <taxon>Bacteria</taxon>
        <taxon>Pseudomonadati</taxon>
        <taxon>Thermodesulfobacteriota</taxon>
        <taxon>Desulfovibrionia</taxon>
        <taxon>Desulfovibrionales</taxon>
        <taxon>Desulfovibrionaceae</taxon>
        <taxon>Desulfovibrio</taxon>
    </lineage>
</organism>
<accession>A0A1X7CPQ3</accession>